<dbReference type="SUPFAM" id="SSF51045">
    <property type="entry name" value="WW domain"/>
    <property type="match status" value="4"/>
</dbReference>
<gene>
    <name evidence="3" type="ORF">P43SY_001650</name>
</gene>
<comment type="caution">
    <text evidence="3">The sequence shown here is derived from an EMBL/GenBank/DDBJ whole genome shotgun (WGS) entry which is preliminary data.</text>
</comment>
<feature type="region of interest" description="Disordered" evidence="1">
    <location>
        <begin position="97"/>
        <end position="118"/>
    </location>
</feature>
<dbReference type="PANTHER" id="PTHR47852">
    <property type="entry name" value="OS06G0298400 PROTEIN"/>
    <property type="match status" value="1"/>
</dbReference>
<reference evidence="3" key="1">
    <citation type="submission" date="2021-12" db="EMBL/GenBank/DDBJ databases">
        <title>Prjna785345.</title>
        <authorList>
            <person name="Rujirawat T."/>
            <person name="Krajaejun T."/>
        </authorList>
    </citation>
    <scope>NUCLEOTIDE SEQUENCE</scope>
    <source>
        <strain evidence="3">Pi057C3</strain>
    </source>
</reference>
<proteinExistence type="predicted"/>
<dbReference type="InterPro" id="IPR036020">
    <property type="entry name" value="WW_dom_sf"/>
</dbReference>
<dbReference type="SMART" id="SM00456">
    <property type="entry name" value="WW"/>
    <property type="match status" value="4"/>
</dbReference>
<dbReference type="EMBL" id="JAKCXM010000531">
    <property type="protein sequence ID" value="KAJ0393100.1"/>
    <property type="molecule type" value="Genomic_DNA"/>
</dbReference>
<protein>
    <recommendedName>
        <fullName evidence="2">WW domain-containing protein</fullName>
    </recommendedName>
</protein>
<feature type="domain" description="WW" evidence="2">
    <location>
        <begin position="181"/>
        <end position="215"/>
    </location>
</feature>
<organism evidence="3 4">
    <name type="scientific">Pythium insidiosum</name>
    <name type="common">Pythiosis disease agent</name>
    <dbReference type="NCBI Taxonomy" id="114742"/>
    <lineage>
        <taxon>Eukaryota</taxon>
        <taxon>Sar</taxon>
        <taxon>Stramenopiles</taxon>
        <taxon>Oomycota</taxon>
        <taxon>Peronosporomycetes</taxon>
        <taxon>Pythiales</taxon>
        <taxon>Pythiaceae</taxon>
        <taxon>Pythium</taxon>
    </lineage>
</organism>
<dbReference type="PROSITE" id="PS50020">
    <property type="entry name" value="WW_DOMAIN_2"/>
    <property type="match status" value="4"/>
</dbReference>
<feature type="domain" description="WW" evidence="2">
    <location>
        <begin position="219"/>
        <end position="253"/>
    </location>
</feature>
<keyword evidence="4" id="KW-1185">Reference proteome</keyword>
<dbReference type="PANTHER" id="PTHR47852:SF2">
    <property type="entry name" value="WW DOMAIN-CONTAINING PROTEIN"/>
    <property type="match status" value="1"/>
</dbReference>
<dbReference type="Proteomes" id="UP001209570">
    <property type="component" value="Unassembled WGS sequence"/>
</dbReference>
<evidence type="ECO:0000313" key="3">
    <source>
        <dbReference type="EMBL" id="KAJ0393100.1"/>
    </source>
</evidence>
<dbReference type="Gene3D" id="2.20.70.10">
    <property type="match status" value="4"/>
</dbReference>
<sequence length="297" mass="33106">MCASEPAKPVPFAVQHEETVAVAQGAEVNIEKATENVDAPANDAIVDPNGSVGATWERYMDQDTNKSFYFNPQRRVSQWERPSPSDGIVLDQVSEATTSGHVAADAEPDTSGKLESHDTSSDRWERYMDHDANKSFYFNPQRRVSQWQRPDHESVVDCTVGTSAEPTQHEWSLRRSLSMSTEKRGDWQAFVDAATQQPFYYNARTGESTWEKPSVFSPSSGDSSWIQCTDPATSQVYYLNIVTQQTSWEVPADLSVIRELTSGDADDDNAVEAEDDKGDPDYLICIDDDQNALDTLC</sequence>
<feature type="domain" description="WW" evidence="2">
    <location>
        <begin position="50"/>
        <end position="84"/>
    </location>
</feature>
<dbReference type="InterPro" id="IPR001202">
    <property type="entry name" value="WW_dom"/>
</dbReference>
<dbReference type="CDD" id="cd00201">
    <property type="entry name" value="WW"/>
    <property type="match status" value="3"/>
</dbReference>
<evidence type="ECO:0000256" key="1">
    <source>
        <dbReference type="SAM" id="MobiDB-lite"/>
    </source>
</evidence>
<name>A0AAD5LBV2_PYTIN</name>
<dbReference type="AlphaFoldDB" id="A0AAD5LBV2"/>
<dbReference type="Pfam" id="PF00397">
    <property type="entry name" value="WW"/>
    <property type="match status" value="3"/>
</dbReference>
<feature type="domain" description="WW" evidence="2">
    <location>
        <begin position="124"/>
        <end position="152"/>
    </location>
</feature>
<accession>A0AAD5LBV2</accession>
<evidence type="ECO:0000313" key="4">
    <source>
        <dbReference type="Proteomes" id="UP001209570"/>
    </source>
</evidence>
<evidence type="ECO:0000259" key="2">
    <source>
        <dbReference type="PROSITE" id="PS50020"/>
    </source>
</evidence>
<dbReference type="PROSITE" id="PS01159">
    <property type="entry name" value="WW_DOMAIN_1"/>
    <property type="match status" value="4"/>
</dbReference>